<dbReference type="GO" id="GO:0038038">
    <property type="term" value="C:G protein-coupled receptor homodimeric complex"/>
    <property type="evidence" value="ECO:0007669"/>
    <property type="project" value="TreeGrafter"/>
</dbReference>
<dbReference type="PANTHER" id="PTHR28009:SF1">
    <property type="entry name" value="PHEROMONE ALPHA FACTOR RECEPTOR"/>
    <property type="match status" value="1"/>
</dbReference>
<dbReference type="OrthoDB" id="5402633at2759"/>
<keyword evidence="2" id="KW-1133">Transmembrane helix</keyword>
<evidence type="ECO:0008006" key="5">
    <source>
        <dbReference type="Google" id="ProtNLM"/>
    </source>
</evidence>
<dbReference type="Gene3D" id="1.10.287.920">
    <property type="entry name" value="Pheromone alpha factor receptor"/>
    <property type="match status" value="1"/>
</dbReference>
<feature type="transmembrane region" description="Helical" evidence="2">
    <location>
        <begin position="235"/>
        <end position="258"/>
    </location>
</feature>
<proteinExistence type="predicted"/>
<sequence>MSDFTSDDINPYNVVLNYTSPYGFTQVTFHDLDTRAKTVMQYAVIFGLRLGFATVLFPIIYIVTKNKKTVLFVINQLYIGTLFVHSIMYICTLFKTYWSLTYHFSGYEINDKSALDLTAATSIVYVILIGLSTLSMSYQVHIVFRGPSIYYRNIGWSVVALSGLLGLASTVLYLTYAIMANINLYNSNYVVPIWVVNASQICYACSSFVVSTILASKLFIAIRTRKFLGLKQFSIFHILFIMSFQTMIIPSVIIVASFKSMSSTQSSNQSLMAIVTALIGVSLPITTMWANSAINETSATSISNTHLQKYNTNTSYDASTQSSPTSYKSSGGISADCKDAESGYSRSITDPSTAVTDKNFWSEVQYLAHGLEPSDLDAEDYVRATVETSINSKHNQI</sequence>
<dbReference type="PRINTS" id="PR00250">
    <property type="entry name" value="GPCRSTE2"/>
</dbReference>
<evidence type="ECO:0000256" key="1">
    <source>
        <dbReference type="SAM" id="MobiDB-lite"/>
    </source>
</evidence>
<dbReference type="Proteomes" id="UP000769157">
    <property type="component" value="Unassembled WGS sequence"/>
</dbReference>
<name>A0A9P8PAR4_9ASCO</name>
<feature type="transmembrane region" description="Helical" evidence="2">
    <location>
        <begin position="39"/>
        <end position="64"/>
    </location>
</feature>
<accession>A0A9P8PAR4</accession>
<feature type="compositionally biased region" description="Low complexity" evidence="1">
    <location>
        <begin position="319"/>
        <end position="334"/>
    </location>
</feature>
<feature type="transmembrane region" description="Helical" evidence="2">
    <location>
        <begin position="270"/>
        <end position="290"/>
    </location>
</feature>
<reference evidence="3" key="2">
    <citation type="submission" date="2021-01" db="EMBL/GenBank/DDBJ databases">
        <authorList>
            <person name="Schikora-Tamarit M.A."/>
        </authorList>
    </citation>
    <scope>NUCLEOTIDE SEQUENCE</scope>
    <source>
        <strain evidence="3">CBS6075</strain>
    </source>
</reference>
<feature type="region of interest" description="Disordered" evidence="1">
    <location>
        <begin position="314"/>
        <end position="334"/>
    </location>
</feature>
<dbReference type="GeneID" id="70233755"/>
<dbReference type="GO" id="GO:0000750">
    <property type="term" value="P:pheromone-dependent signal transduction involved in conjugation with cellular fusion"/>
    <property type="evidence" value="ECO:0007669"/>
    <property type="project" value="TreeGrafter"/>
</dbReference>
<evidence type="ECO:0000256" key="2">
    <source>
        <dbReference type="SAM" id="Phobius"/>
    </source>
</evidence>
<evidence type="ECO:0000313" key="4">
    <source>
        <dbReference type="Proteomes" id="UP000769157"/>
    </source>
</evidence>
<organism evidence="3 4">
    <name type="scientific">Ogataea philodendri</name>
    <dbReference type="NCBI Taxonomy" id="1378263"/>
    <lineage>
        <taxon>Eukaryota</taxon>
        <taxon>Fungi</taxon>
        <taxon>Dikarya</taxon>
        <taxon>Ascomycota</taxon>
        <taxon>Saccharomycotina</taxon>
        <taxon>Pichiomycetes</taxon>
        <taxon>Pichiales</taxon>
        <taxon>Pichiaceae</taxon>
        <taxon>Ogataea</taxon>
    </lineage>
</organism>
<reference evidence="3" key="1">
    <citation type="journal article" date="2021" name="Open Biol.">
        <title>Shared evolutionary footprints suggest mitochondrial oxidative damage underlies multiple complex I losses in fungi.</title>
        <authorList>
            <person name="Schikora-Tamarit M.A."/>
            <person name="Marcet-Houben M."/>
            <person name="Nosek J."/>
            <person name="Gabaldon T."/>
        </authorList>
    </citation>
    <scope>NUCLEOTIDE SEQUENCE</scope>
    <source>
        <strain evidence="3">CBS6075</strain>
    </source>
</reference>
<feature type="transmembrane region" description="Helical" evidence="2">
    <location>
        <begin position="76"/>
        <end position="98"/>
    </location>
</feature>
<dbReference type="GO" id="GO:0004932">
    <property type="term" value="F:mating-type factor pheromone receptor activity"/>
    <property type="evidence" value="ECO:0007669"/>
    <property type="project" value="InterPro"/>
</dbReference>
<comment type="caution">
    <text evidence="3">The sequence shown here is derived from an EMBL/GenBank/DDBJ whole genome shotgun (WGS) entry which is preliminary data.</text>
</comment>
<feature type="transmembrane region" description="Helical" evidence="2">
    <location>
        <begin position="156"/>
        <end position="179"/>
    </location>
</feature>
<keyword evidence="2" id="KW-0472">Membrane</keyword>
<evidence type="ECO:0000313" key="3">
    <source>
        <dbReference type="EMBL" id="KAH3668034.1"/>
    </source>
</evidence>
<dbReference type="AlphaFoldDB" id="A0A9P8PAR4"/>
<feature type="transmembrane region" description="Helical" evidence="2">
    <location>
        <begin position="191"/>
        <end position="214"/>
    </location>
</feature>
<keyword evidence="4" id="KW-1185">Reference proteome</keyword>
<keyword evidence="2" id="KW-0812">Transmembrane</keyword>
<dbReference type="RefSeq" id="XP_046062448.1">
    <property type="nucleotide sequence ID" value="XM_046202587.1"/>
</dbReference>
<dbReference type="PANTHER" id="PTHR28009">
    <property type="entry name" value="PHEROMONE ALPHA FACTOR RECEPTOR"/>
    <property type="match status" value="1"/>
</dbReference>
<dbReference type="InterPro" id="IPR027458">
    <property type="entry name" value="STE2_TM1-TM2_sf"/>
</dbReference>
<gene>
    <name evidence="3" type="ORF">OGAPHI_001788</name>
</gene>
<protein>
    <recommendedName>
        <fullName evidence="5">Pheromone alpha factor receptor</fullName>
    </recommendedName>
</protein>
<dbReference type="Pfam" id="PF02116">
    <property type="entry name" value="STE2"/>
    <property type="match status" value="1"/>
</dbReference>
<feature type="transmembrane region" description="Helical" evidence="2">
    <location>
        <begin position="118"/>
        <end position="144"/>
    </location>
</feature>
<dbReference type="EMBL" id="JAEUBE010000158">
    <property type="protein sequence ID" value="KAH3668034.1"/>
    <property type="molecule type" value="Genomic_DNA"/>
</dbReference>
<dbReference type="InterPro" id="IPR000366">
    <property type="entry name" value="GPCR_STE2"/>
</dbReference>